<dbReference type="AlphaFoldDB" id="A0A2Z5FSU9"/>
<dbReference type="Proteomes" id="UP000253606">
    <property type="component" value="Chromosome"/>
</dbReference>
<name>A0A2Z5FSU9_9BACT</name>
<dbReference type="GO" id="GO:0006302">
    <property type="term" value="P:double-strand break repair"/>
    <property type="evidence" value="ECO:0007669"/>
    <property type="project" value="InterPro"/>
</dbReference>
<protein>
    <submittedName>
        <fullName evidence="4">ATPase involved in DNA repair</fullName>
    </submittedName>
</protein>
<evidence type="ECO:0000259" key="3">
    <source>
        <dbReference type="Pfam" id="PF13476"/>
    </source>
</evidence>
<proteinExistence type="predicted"/>
<dbReference type="SUPFAM" id="SSF52540">
    <property type="entry name" value="P-loop containing nucleoside triphosphate hydrolases"/>
    <property type="match status" value="1"/>
</dbReference>
<feature type="region of interest" description="Disordered" evidence="2">
    <location>
        <begin position="356"/>
        <end position="391"/>
    </location>
</feature>
<dbReference type="OrthoDB" id="98934at2"/>
<dbReference type="InterPro" id="IPR027417">
    <property type="entry name" value="P-loop_NTPase"/>
</dbReference>
<accession>A0A2Z5FSU9</accession>
<evidence type="ECO:0000313" key="4">
    <source>
        <dbReference type="EMBL" id="AXC09890.1"/>
    </source>
</evidence>
<evidence type="ECO:0000256" key="1">
    <source>
        <dbReference type="SAM" id="Coils"/>
    </source>
</evidence>
<evidence type="ECO:0000313" key="5">
    <source>
        <dbReference type="Proteomes" id="UP000253606"/>
    </source>
</evidence>
<gene>
    <name evidence="4" type="ORF">ACPOL_0515</name>
</gene>
<dbReference type="InterPro" id="IPR038729">
    <property type="entry name" value="Rad50/SbcC_AAA"/>
</dbReference>
<dbReference type="GO" id="GO:0016887">
    <property type="term" value="F:ATP hydrolysis activity"/>
    <property type="evidence" value="ECO:0007669"/>
    <property type="project" value="InterPro"/>
</dbReference>
<feature type="compositionally biased region" description="Basic and acidic residues" evidence="2">
    <location>
        <begin position="374"/>
        <end position="391"/>
    </location>
</feature>
<dbReference type="Pfam" id="PF13476">
    <property type="entry name" value="AAA_23"/>
    <property type="match status" value="1"/>
</dbReference>
<dbReference type="Gene3D" id="3.40.50.300">
    <property type="entry name" value="P-loop containing nucleotide triphosphate hydrolases"/>
    <property type="match status" value="2"/>
</dbReference>
<feature type="coiled-coil region" evidence="1">
    <location>
        <begin position="177"/>
        <end position="204"/>
    </location>
</feature>
<keyword evidence="1" id="KW-0175">Coiled coil</keyword>
<feature type="domain" description="Rad50/SbcC-type AAA" evidence="3">
    <location>
        <begin position="42"/>
        <end position="223"/>
    </location>
</feature>
<keyword evidence="5" id="KW-1185">Reference proteome</keyword>
<reference evidence="4 5" key="1">
    <citation type="journal article" date="2018" name="Front. Microbiol.">
        <title>Hydrolytic Capabilities as a Key to Environmental Success: Chitinolytic and Cellulolytic Acidobacteria From Acidic Sub-arctic Soils and Boreal Peatlands.</title>
        <authorList>
            <person name="Belova S.E."/>
            <person name="Ravin N.V."/>
            <person name="Pankratov T.A."/>
            <person name="Rakitin A.L."/>
            <person name="Ivanova A.A."/>
            <person name="Beletsky A.V."/>
            <person name="Mardanov A.V."/>
            <person name="Sinninghe Damste J.S."/>
            <person name="Dedysh S.N."/>
        </authorList>
    </citation>
    <scope>NUCLEOTIDE SEQUENCE [LARGE SCALE GENOMIC DNA]</scope>
    <source>
        <strain evidence="4 5">SBC82</strain>
    </source>
</reference>
<organism evidence="4 5">
    <name type="scientific">Acidisarcina polymorpha</name>
    <dbReference type="NCBI Taxonomy" id="2211140"/>
    <lineage>
        <taxon>Bacteria</taxon>
        <taxon>Pseudomonadati</taxon>
        <taxon>Acidobacteriota</taxon>
        <taxon>Terriglobia</taxon>
        <taxon>Terriglobales</taxon>
        <taxon>Acidobacteriaceae</taxon>
        <taxon>Acidisarcina</taxon>
    </lineage>
</organism>
<dbReference type="KEGG" id="abas:ACPOL_0515"/>
<dbReference type="EMBL" id="CP030840">
    <property type="protein sequence ID" value="AXC09890.1"/>
    <property type="molecule type" value="Genomic_DNA"/>
</dbReference>
<sequence>MYQRYQLNWHGRSTISSLINSSMTKAPHHVIRRLTVTGGFLGGAQLEFADGLNCLIGGRGAGKTTALEFVRFGLGLMPDPKASALRHRGIDTLVKSNLGGGRLDVELCTKKDMRYTATRGAHEAVQVLNEAGTPVAISLDRDQIFSADVFSQNEIEEIASSPKAQLELLDRFQEQETKAIDRELEQLQRDLMQSTADLRQVDQEAAEAHAKASELVMLREKLKGLVEVDGPDAARINAAHSTKGQRTREEKIPGVLRLAIEKLLREMVTAQGSFRAGVEAQLDAPLLTSANGALLSAIQAELGTFITEVAKDIESVQTKAQGLQARIQVHAATLAERHALQEAEYRNIVAASAEQGERAAERQDVQTSLNNAESAEKDEQGKQKQRAELLKTRSTLRKRASELRDQRFALRKKIAERLSAEFPSIRVAVEQSADLEGYQQFVEETLKGSGVRQGMVAERLCAVFLPEELAAVAAKDDLALFMRQTNFEEDRSRKILYALRNDGAYYDIETVALEDQPSIELLDGATFKDSTHLSTGQRCTTILPILLTQSERPLLIDQPEDNLDNAFVFQTVVRALKAIKGARQVIFVTHNPNIPVLGEAERVFVFSSDGQHSVLERVGTVDECRVQIENILEGGREAFLLRKERYGH</sequence>
<evidence type="ECO:0000256" key="2">
    <source>
        <dbReference type="SAM" id="MobiDB-lite"/>
    </source>
</evidence>